<keyword evidence="2" id="KW-1185">Reference proteome</keyword>
<accession>A0A378JY02</accession>
<evidence type="ECO:0000313" key="1">
    <source>
        <dbReference type="EMBL" id="STX55631.1"/>
    </source>
</evidence>
<gene>
    <name evidence="1" type="ORF">NCTC13315_03002</name>
</gene>
<dbReference type="AlphaFoldDB" id="A0A378JY02"/>
<dbReference type="EMBL" id="UGNV01000004">
    <property type="protein sequence ID" value="STX55631.1"/>
    <property type="molecule type" value="Genomic_DNA"/>
</dbReference>
<name>A0A378JY02_9GAMM</name>
<evidence type="ECO:0000313" key="2">
    <source>
        <dbReference type="Proteomes" id="UP000254968"/>
    </source>
</evidence>
<reference evidence="1 2" key="1">
    <citation type="submission" date="2018-06" db="EMBL/GenBank/DDBJ databases">
        <authorList>
            <consortium name="Pathogen Informatics"/>
            <person name="Doyle S."/>
        </authorList>
    </citation>
    <scope>NUCLEOTIDE SEQUENCE [LARGE SCALE GENOMIC DNA]</scope>
    <source>
        <strain evidence="1 2">NCTC13315</strain>
    </source>
</reference>
<dbReference type="Gene3D" id="3.40.50.11550">
    <property type="match status" value="1"/>
</dbReference>
<protein>
    <submittedName>
        <fullName evidence="1">Uncharacterized protein</fullName>
    </submittedName>
</protein>
<organism evidence="1 2">
    <name type="scientific">Legionella beliardensis</name>
    <dbReference type="NCBI Taxonomy" id="91822"/>
    <lineage>
        <taxon>Bacteria</taxon>
        <taxon>Pseudomonadati</taxon>
        <taxon>Pseudomonadota</taxon>
        <taxon>Gammaproteobacteria</taxon>
        <taxon>Legionellales</taxon>
        <taxon>Legionellaceae</taxon>
        <taxon>Legionella</taxon>
    </lineage>
</organism>
<sequence>MAKHKYTLPPIVLYESHADRATSDFLIEQLPRLKKAGYTTICIDGIEPGVSLTQSIAMTRRALNIQINKVDQMHPSHPKHTREVEQLRSIAAKFDLLQTMKEQGFKIGGIDLPISEQLKEASLNSIRREETLTNNTLKEVDENDGSVVVVLGFGHCIFQQMIAANDKNAEQYLWLHIYDPDKATLAYKELVRSYEKKGYASYFPLGVNIFRVSDQGLHTKFWESLSTNCYNYESSNLDISTSEILKSLIGPEVSAHFRKDGQHHIDAVIPLETIEKSSNITPAKFLQGLSKTLSGVNYEIVKINAKAQVIIRNINDSEIAEQISKLDKKG</sequence>
<dbReference type="OrthoDB" id="5643322at2"/>
<proteinExistence type="predicted"/>
<dbReference type="Proteomes" id="UP000254968">
    <property type="component" value="Unassembled WGS sequence"/>
</dbReference>
<dbReference type="RefSeq" id="WP_115304249.1">
    <property type="nucleotide sequence ID" value="NZ_CAAAHO010000012.1"/>
</dbReference>